<dbReference type="CDD" id="cd01583">
    <property type="entry name" value="IPMI"/>
    <property type="match status" value="1"/>
</dbReference>
<keyword evidence="2 6" id="KW-0479">Metal-binding</keyword>
<protein>
    <recommendedName>
        <fullName evidence="6">3-isopropylmalate dehydratase large subunit</fullName>
        <ecNumber evidence="6">4.2.1.33</ecNumber>
    </recommendedName>
    <alternativeName>
        <fullName evidence="6">Alpha-IPM isomerase</fullName>
        <shortName evidence="6">IPMI</shortName>
    </alternativeName>
    <alternativeName>
        <fullName evidence="6">Isopropylmalate isomerase</fullName>
    </alternativeName>
</protein>
<dbReference type="InterPro" id="IPR033941">
    <property type="entry name" value="IPMI_cat"/>
</dbReference>
<dbReference type="HAMAP" id="MF_01027">
    <property type="entry name" value="LeuC_type2"/>
    <property type="match status" value="1"/>
</dbReference>
<dbReference type="SUPFAM" id="SSF53732">
    <property type="entry name" value="Aconitase iron-sulfur domain"/>
    <property type="match status" value="1"/>
</dbReference>
<keyword evidence="4 6" id="KW-0411">Iron-sulfur</keyword>
<comment type="caution">
    <text evidence="8">The sequence shown here is derived from an EMBL/GenBank/DDBJ whole genome shotgun (WGS) entry which is preliminary data.</text>
</comment>
<dbReference type="InterPro" id="IPR001030">
    <property type="entry name" value="Acoase/IPM_deHydtase_lsu_aba"/>
</dbReference>
<dbReference type="GO" id="GO:0051539">
    <property type="term" value="F:4 iron, 4 sulfur cluster binding"/>
    <property type="evidence" value="ECO:0007669"/>
    <property type="project" value="UniProtKB-KW"/>
</dbReference>
<dbReference type="PROSITE" id="PS01244">
    <property type="entry name" value="ACONITASE_2"/>
    <property type="match status" value="1"/>
</dbReference>
<gene>
    <name evidence="6" type="primary">leuC</name>
    <name evidence="8" type="ORF">GFC01_12815</name>
</gene>
<proteinExistence type="inferred from homology"/>
<keyword evidence="6" id="KW-0432">Leucine biosynthesis</keyword>
<feature type="binding site" evidence="6">
    <location>
        <position position="359"/>
    </location>
    <ligand>
        <name>[4Fe-4S] cluster</name>
        <dbReference type="ChEBI" id="CHEBI:49883"/>
    </ligand>
</feature>
<feature type="binding site" evidence="6">
    <location>
        <position position="299"/>
    </location>
    <ligand>
        <name>[4Fe-4S] cluster</name>
        <dbReference type="ChEBI" id="CHEBI:49883"/>
    </ligand>
</feature>
<dbReference type="OrthoDB" id="9764318at2"/>
<sequence>MGMTMAEKILARHAGKTRVSPGEIVMARVDCAMMDDILGPRVQIADELKRLGASIWDRQKVVVISDHYSPAANVKQAEILAFTRRWVQEVGIEHFYEGQGPCHQILAEKGFSLPGTLLVGTDSHTCTAGAFGCFGTGIGSTEMLGVLVTGQIWLRVPESIKINWNGNLPEGIMAKDVVLKTIGDIGHAGATYKVMEFAGGTIRQMPLDERMCLTNMAVEAGAKTGLIEPDDKVFDFLEAIGRTNYEPVFSDPEAVYSQILHYRAEDLNPQVACPHEVDNVRDVSEAAGLRIDQAYLGSCTGGRFHDLVVAARILKERRVAPHTRLLVSPASRETWLKASRSGILDILVEAGAIILAPGCGACLGLHSGILSAGERCISATNRNFIGRMGSKEAEVYLASPATVAASAVEGRIVDPRHYL</sequence>
<evidence type="ECO:0000256" key="1">
    <source>
        <dbReference type="ARBA" id="ARBA00022485"/>
    </source>
</evidence>
<dbReference type="PRINTS" id="PR00415">
    <property type="entry name" value="ACONITASE"/>
</dbReference>
<comment type="function">
    <text evidence="6">Catalyzes the isomerization between 2-isopropylmalate and 3-isopropylmalate, via the formation of 2-isopropylmaleate.</text>
</comment>
<dbReference type="EC" id="4.2.1.33" evidence="6"/>
<comment type="subunit">
    <text evidence="6">Heterodimer of LeuC and LeuD.</text>
</comment>
<feature type="binding site" evidence="6">
    <location>
        <position position="362"/>
    </location>
    <ligand>
        <name>[4Fe-4S] cluster</name>
        <dbReference type="ChEBI" id="CHEBI:49883"/>
    </ligand>
</feature>
<evidence type="ECO:0000259" key="7">
    <source>
        <dbReference type="Pfam" id="PF00330"/>
    </source>
</evidence>
<dbReference type="InterPro" id="IPR050067">
    <property type="entry name" value="IPM_dehydratase_rel_enz"/>
</dbReference>
<evidence type="ECO:0000256" key="5">
    <source>
        <dbReference type="ARBA" id="ARBA00023239"/>
    </source>
</evidence>
<dbReference type="UniPathway" id="UPA00048">
    <property type="reaction ID" value="UER00071"/>
</dbReference>
<dbReference type="InterPro" id="IPR036008">
    <property type="entry name" value="Aconitase_4Fe-4S_dom"/>
</dbReference>
<dbReference type="AlphaFoldDB" id="A0A6N7IST5"/>
<dbReference type="InterPro" id="IPR011826">
    <property type="entry name" value="HAcnase/IPMdehydase_lsu_prok"/>
</dbReference>
<dbReference type="InterPro" id="IPR006251">
    <property type="entry name" value="Homoacnase/IPMdehydase_lsu"/>
</dbReference>
<evidence type="ECO:0000313" key="9">
    <source>
        <dbReference type="Proteomes" id="UP000441717"/>
    </source>
</evidence>
<dbReference type="NCBIfam" id="TIGR02086">
    <property type="entry name" value="IPMI_arch"/>
    <property type="match status" value="1"/>
</dbReference>
<keyword evidence="9" id="KW-1185">Reference proteome</keyword>
<evidence type="ECO:0000313" key="8">
    <source>
        <dbReference type="EMBL" id="MQL53120.1"/>
    </source>
</evidence>
<keyword evidence="1 6" id="KW-0004">4Fe-4S</keyword>
<evidence type="ECO:0000256" key="2">
    <source>
        <dbReference type="ARBA" id="ARBA00022723"/>
    </source>
</evidence>
<dbReference type="NCBIfam" id="NF001614">
    <property type="entry name" value="PRK00402.1"/>
    <property type="match status" value="1"/>
</dbReference>
<feature type="domain" description="Aconitase/3-isopropylmalate dehydratase large subunit alpha/beta/alpha" evidence="7">
    <location>
        <begin position="7"/>
        <end position="410"/>
    </location>
</feature>
<keyword evidence="5 6" id="KW-0456">Lyase</keyword>
<comment type="similarity">
    <text evidence="6">Belongs to the aconitase/IPM isomerase family. LeuC type 2 subfamily.</text>
</comment>
<dbReference type="PANTHER" id="PTHR43822:SF2">
    <property type="entry name" value="HOMOACONITASE, MITOCHONDRIAL"/>
    <property type="match status" value="1"/>
</dbReference>
<comment type="pathway">
    <text evidence="6">Amino-acid biosynthesis; L-leucine biosynthesis; L-leucine from 3-methyl-2-oxobutanoate: step 2/4.</text>
</comment>
<dbReference type="RefSeq" id="WP_152947574.1">
    <property type="nucleotide sequence ID" value="NZ_WHYR01000039.1"/>
</dbReference>
<keyword evidence="6" id="KW-0100">Branched-chain amino acid biosynthesis</keyword>
<evidence type="ECO:0000256" key="6">
    <source>
        <dbReference type="HAMAP-Rule" id="MF_01027"/>
    </source>
</evidence>
<organism evidence="8 9">
    <name type="scientific">Desulfofundulus thermobenzoicus</name>
    <dbReference type="NCBI Taxonomy" id="29376"/>
    <lineage>
        <taxon>Bacteria</taxon>
        <taxon>Bacillati</taxon>
        <taxon>Bacillota</taxon>
        <taxon>Clostridia</taxon>
        <taxon>Eubacteriales</taxon>
        <taxon>Peptococcaceae</taxon>
        <taxon>Desulfofundulus</taxon>
    </lineage>
</organism>
<dbReference type="Gene3D" id="3.30.499.10">
    <property type="entry name" value="Aconitase, domain 3"/>
    <property type="match status" value="2"/>
</dbReference>
<dbReference type="GO" id="GO:0003861">
    <property type="term" value="F:3-isopropylmalate dehydratase activity"/>
    <property type="evidence" value="ECO:0007669"/>
    <property type="project" value="UniProtKB-UniRule"/>
</dbReference>
<name>A0A6N7IST5_9FIRM</name>
<dbReference type="Proteomes" id="UP000441717">
    <property type="component" value="Unassembled WGS sequence"/>
</dbReference>
<dbReference type="GO" id="GO:0009098">
    <property type="term" value="P:L-leucine biosynthetic process"/>
    <property type="evidence" value="ECO:0007669"/>
    <property type="project" value="UniProtKB-UniRule"/>
</dbReference>
<dbReference type="NCBIfam" id="TIGR01343">
    <property type="entry name" value="hacA_fam"/>
    <property type="match status" value="1"/>
</dbReference>
<comment type="cofactor">
    <cofactor evidence="6">
        <name>[4Fe-4S] cluster</name>
        <dbReference type="ChEBI" id="CHEBI:49883"/>
    </cofactor>
    <text evidence="6">Binds 1 [4Fe-4S] cluster per subunit.</text>
</comment>
<dbReference type="InterPro" id="IPR018136">
    <property type="entry name" value="Aconitase_4Fe-4S_BS"/>
</dbReference>
<keyword evidence="6" id="KW-0028">Amino-acid biosynthesis</keyword>
<comment type="catalytic activity">
    <reaction evidence="6">
        <text>(2R,3S)-3-isopropylmalate = (2S)-2-isopropylmalate</text>
        <dbReference type="Rhea" id="RHEA:32287"/>
        <dbReference type="ChEBI" id="CHEBI:1178"/>
        <dbReference type="ChEBI" id="CHEBI:35121"/>
        <dbReference type="EC" id="4.2.1.33"/>
    </reaction>
</comment>
<dbReference type="InterPro" id="IPR015931">
    <property type="entry name" value="Acnase/IPM_dHydase_lsu_aba_1/3"/>
</dbReference>
<dbReference type="PANTHER" id="PTHR43822">
    <property type="entry name" value="HOMOACONITASE, MITOCHONDRIAL-RELATED"/>
    <property type="match status" value="1"/>
</dbReference>
<keyword evidence="3 6" id="KW-0408">Iron</keyword>
<dbReference type="GO" id="GO:0046872">
    <property type="term" value="F:metal ion binding"/>
    <property type="evidence" value="ECO:0007669"/>
    <property type="project" value="UniProtKB-KW"/>
</dbReference>
<dbReference type="Pfam" id="PF00330">
    <property type="entry name" value="Aconitase"/>
    <property type="match status" value="1"/>
</dbReference>
<evidence type="ECO:0000256" key="3">
    <source>
        <dbReference type="ARBA" id="ARBA00023004"/>
    </source>
</evidence>
<accession>A0A6N7IST5</accession>
<dbReference type="EMBL" id="WHYR01000039">
    <property type="protein sequence ID" value="MQL53120.1"/>
    <property type="molecule type" value="Genomic_DNA"/>
</dbReference>
<reference evidence="8 9" key="1">
    <citation type="submission" date="2019-10" db="EMBL/GenBank/DDBJ databases">
        <title>Comparative genomics of sulfur disproportionating microorganisms.</title>
        <authorList>
            <person name="Ward L.M."/>
            <person name="Bertran E."/>
            <person name="Johnston D."/>
        </authorList>
    </citation>
    <scope>NUCLEOTIDE SEQUENCE [LARGE SCALE GENOMIC DNA]</scope>
    <source>
        <strain evidence="8 9">DSM 14055</strain>
    </source>
</reference>
<evidence type="ECO:0000256" key="4">
    <source>
        <dbReference type="ARBA" id="ARBA00023014"/>
    </source>
</evidence>